<dbReference type="GO" id="GO:0003924">
    <property type="term" value="F:GTPase activity"/>
    <property type="evidence" value="ECO:0007669"/>
    <property type="project" value="InterPro"/>
</dbReference>
<evidence type="ECO:0000256" key="2">
    <source>
        <dbReference type="ARBA" id="ARBA00022741"/>
    </source>
</evidence>
<evidence type="ECO:0000256" key="4">
    <source>
        <dbReference type="ARBA" id="ARBA00023134"/>
    </source>
</evidence>
<dbReference type="GO" id="GO:0005525">
    <property type="term" value="F:GTP binding"/>
    <property type="evidence" value="ECO:0007669"/>
    <property type="project" value="UniProtKB-KW"/>
</dbReference>
<dbReference type="OrthoDB" id="9778292at2"/>
<accession>A0A1H9QTH9</accession>
<dbReference type="RefSeq" id="WP_093071997.1">
    <property type="nucleotide sequence ID" value="NZ_FOGV01000003.1"/>
</dbReference>
<dbReference type="PANTHER" id="PTHR43087:SF1">
    <property type="entry name" value="LAO_AO TRANSPORT SYSTEM ATPASE"/>
    <property type="match status" value="1"/>
</dbReference>
<dbReference type="STRING" id="1464123.SAMN05444126_103130"/>
<dbReference type="NCBIfam" id="TIGR00750">
    <property type="entry name" value="lao"/>
    <property type="match status" value="1"/>
</dbReference>
<dbReference type="InterPro" id="IPR005129">
    <property type="entry name" value="GTPase_ArgK"/>
</dbReference>
<keyword evidence="7" id="KW-1185">Reference proteome</keyword>
<dbReference type="InterPro" id="IPR027417">
    <property type="entry name" value="P-loop_NTPase"/>
</dbReference>
<gene>
    <name evidence="6" type="ORF">SAMN05444126_103130</name>
</gene>
<dbReference type="EMBL" id="FOGV01000003">
    <property type="protein sequence ID" value="SER63730.1"/>
    <property type="molecule type" value="Genomic_DNA"/>
</dbReference>
<keyword evidence="4" id="KW-0342">GTP-binding</keyword>
<keyword evidence="2" id="KW-0547">Nucleotide-binding</keyword>
<dbReference type="Pfam" id="PF03308">
    <property type="entry name" value="MeaB"/>
    <property type="match status" value="1"/>
</dbReference>
<evidence type="ECO:0000313" key="7">
    <source>
        <dbReference type="Proteomes" id="UP000199318"/>
    </source>
</evidence>
<comment type="caution">
    <text evidence="6">The sequence shown here is derived from an EMBL/GenBank/DDBJ whole genome shotgun (WGS) entry which is preliminary data.</text>
</comment>
<dbReference type="PANTHER" id="PTHR43087">
    <property type="entry name" value="LYSINE/ARGININE/ORNITHINE TRANSPORT SYSTEM KINASE"/>
    <property type="match status" value="1"/>
</dbReference>
<sequence>MKPTEVQALLNGEQRPLARAISAAENRTAEHRAWMKAVYSSTGRAHITGMTGSPGSGKSSLVSGLVKQFRAADKTVGVIAIDPTSPFSGGALLGDRVRLRDHEGDSGVFVRSMGTRGSLGGLSEACLDAVRLMDAAGYDEIVIETVGVGQSELDIMQAADTIALVLYPSGGDVIQAFKAGIMEIADLFVINKADLPGVPQLKSELEDLLHLTKSNSPWQPPVIEAVATEQKGIEALAEAIGRHRLYLAESGEKQTRRKSRLEAEVTRRVTERAEAEWRPFIAEAVKGSEENEADPYDLADEIYRSWRKKITATTDHHEETEGTR</sequence>
<reference evidence="7" key="1">
    <citation type="submission" date="2016-10" db="EMBL/GenBank/DDBJ databases">
        <authorList>
            <person name="de Groot N.N."/>
        </authorList>
    </citation>
    <scope>NUCLEOTIDE SEQUENCE [LARGE SCALE GENOMIC DNA]</scope>
    <source>
        <strain evidence="7">10nlg</strain>
    </source>
</reference>
<protein>
    <submittedName>
        <fullName evidence="6">LAO/AO transport system kinase</fullName>
    </submittedName>
</protein>
<keyword evidence="6" id="KW-0418">Kinase</keyword>
<evidence type="ECO:0000256" key="1">
    <source>
        <dbReference type="ARBA" id="ARBA00009625"/>
    </source>
</evidence>
<dbReference type="InterPro" id="IPR052040">
    <property type="entry name" value="GTPase/Isobutyryl-CoA_mutase"/>
</dbReference>
<keyword evidence="6" id="KW-0808">Transferase</keyword>
<dbReference type="SUPFAM" id="SSF52540">
    <property type="entry name" value="P-loop containing nucleoside triphosphate hydrolases"/>
    <property type="match status" value="1"/>
</dbReference>
<keyword evidence="3" id="KW-0378">Hydrolase</keyword>
<evidence type="ECO:0000256" key="5">
    <source>
        <dbReference type="ARBA" id="ARBA00023186"/>
    </source>
</evidence>
<evidence type="ECO:0000256" key="3">
    <source>
        <dbReference type="ARBA" id="ARBA00022801"/>
    </source>
</evidence>
<name>A0A1H9QTH9_9BACI</name>
<dbReference type="GO" id="GO:0016301">
    <property type="term" value="F:kinase activity"/>
    <property type="evidence" value="ECO:0007669"/>
    <property type="project" value="UniProtKB-KW"/>
</dbReference>
<evidence type="ECO:0000313" key="6">
    <source>
        <dbReference type="EMBL" id="SER63730.1"/>
    </source>
</evidence>
<proteinExistence type="inferred from homology"/>
<keyword evidence="5" id="KW-0143">Chaperone</keyword>
<dbReference type="CDD" id="cd03114">
    <property type="entry name" value="MMAA-like"/>
    <property type="match status" value="1"/>
</dbReference>
<organism evidence="6 7">
    <name type="scientific">Salisediminibacterium halotolerans</name>
    <dbReference type="NCBI Taxonomy" id="517425"/>
    <lineage>
        <taxon>Bacteria</taxon>
        <taxon>Bacillati</taxon>
        <taxon>Bacillota</taxon>
        <taxon>Bacilli</taxon>
        <taxon>Bacillales</taxon>
        <taxon>Bacillaceae</taxon>
        <taxon>Salisediminibacterium</taxon>
    </lineage>
</organism>
<dbReference type="Gene3D" id="3.40.50.300">
    <property type="entry name" value="P-loop containing nucleotide triphosphate hydrolases"/>
    <property type="match status" value="1"/>
</dbReference>
<comment type="similarity">
    <text evidence="1">Belongs to the SIMIBI class G3E GTPase family. ArgK/MeaB subfamily.</text>
</comment>
<dbReference type="Proteomes" id="UP000199318">
    <property type="component" value="Unassembled WGS sequence"/>
</dbReference>
<dbReference type="AlphaFoldDB" id="A0A1H9QTH9"/>